<evidence type="ECO:0000313" key="3">
    <source>
        <dbReference type="Proteomes" id="UP000775213"/>
    </source>
</evidence>
<keyword evidence="1" id="KW-0472">Membrane</keyword>
<sequence length="133" mass="14429">MDSKCIPINWSISFSLGVSPLLIPRAAIGSLSAIAFLVACICSTIPSLKLRKCLDIAFDASARYTVAAPSPAADSNDEATAVICSQYFLYFPSTFCHEAIIDRFISSTDQLHQLGMTQVWPINSSSSTRVMFI</sequence>
<evidence type="ECO:0000313" key="2">
    <source>
        <dbReference type="EMBL" id="KAH0456214.1"/>
    </source>
</evidence>
<keyword evidence="3" id="KW-1185">Reference proteome</keyword>
<keyword evidence="1" id="KW-0812">Transmembrane</keyword>
<gene>
    <name evidence="2" type="ORF">IEQ34_014121</name>
</gene>
<dbReference type="EMBL" id="JAGFBR010000013">
    <property type="protein sequence ID" value="KAH0456214.1"/>
    <property type="molecule type" value="Genomic_DNA"/>
</dbReference>
<proteinExistence type="predicted"/>
<reference evidence="2 3" key="1">
    <citation type="journal article" date="2021" name="Hortic Res">
        <title>Chromosome-scale assembly of the Dendrobium chrysotoxum genome enhances the understanding of orchid evolution.</title>
        <authorList>
            <person name="Zhang Y."/>
            <person name="Zhang G.Q."/>
            <person name="Zhang D."/>
            <person name="Liu X.D."/>
            <person name="Xu X.Y."/>
            <person name="Sun W.H."/>
            <person name="Yu X."/>
            <person name="Zhu X."/>
            <person name="Wang Z.W."/>
            <person name="Zhao X."/>
            <person name="Zhong W.Y."/>
            <person name="Chen H."/>
            <person name="Yin W.L."/>
            <person name="Huang T."/>
            <person name="Niu S.C."/>
            <person name="Liu Z.J."/>
        </authorList>
    </citation>
    <scope>NUCLEOTIDE SEQUENCE [LARGE SCALE GENOMIC DNA]</scope>
    <source>
        <strain evidence="2">Lindl</strain>
    </source>
</reference>
<name>A0AAV7GKL5_DENCH</name>
<evidence type="ECO:0000256" key="1">
    <source>
        <dbReference type="SAM" id="Phobius"/>
    </source>
</evidence>
<dbReference type="AlphaFoldDB" id="A0AAV7GKL5"/>
<organism evidence="2 3">
    <name type="scientific">Dendrobium chrysotoxum</name>
    <name type="common">Orchid</name>
    <dbReference type="NCBI Taxonomy" id="161865"/>
    <lineage>
        <taxon>Eukaryota</taxon>
        <taxon>Viridiplantae</taxon>
        <taxon>Streptophyta</taxon>
        <taxon>Embryophyta</taxon>
        <taxon>Tracheophyta</taxon>
        <taxon>Spermatophyta</taxon>
        <taxon>Magnoliopsida</taxon>
        <taxon>Liliopsida</taxon>
        <taxon>Asparagales</taxon>
        <taxon>Orchidaceae</taxon>
        <taxon>Epidendroideae</taxon>
        <taxon>Malaxideae</taxon>
        <taxon>Dendrobiinae</taxon>
        <taxon>Dendrobium</taxon>
    </lineage>
</organism>
<comment type="caution">
    <text evidence="2">The sequence shown here is derived from an EMBL/GenBank/DDBJ whole genome shotgun (WGS) entry which is preliminary data.</text>
</comment>
<dbReference type="Proteomes" id="UP000775213">
    <property type="component" value="Unassembled WGS sequence"/>
</dbReference>
<keyword evidence="1" id="KW-1133">Transmembrane helix</keyword>
<protein>
    <submittedName>
        <fullName evidence="2">Uncharacterized protein</fullName>
    </submittedName>
</protein>
<accession>A0AAV7GKL5</accession>
<feature type="transmembrane region" description="Helical" evidence="1">
    <location>
        <begin position="22"/>
        <end position="42"/>
    </location>
</feature>